<proteinExistence type="predicted"/>
<evidence type="ECO:0008006" key="3">
    <source>
        <dbReference type="Google" id="ProtNLM"/>
    </source>
</evidence>
<gene>
    <name evidence="1" type="ORF">ACFOWZ_03010</name>
</gene>
<name>A0ABV8BN03_9PSEU</name>
<comment type="caution">
    <text evidence="1">The sequence shown here is derived from an EMBL/GenBank/DDBJ whole genome shotgun (WGS) entry which is preliminary data.</text>
</comment>
<reference evidence="2" key="1">
    <citation type="journal article" date="2019" name="Int. J. Syst. Evol. Microbiol.">
        <title>The Global Catalogue of Microorganisms (GCM) 10K type strain sequencing project: providing services to taxonomists for standard genome sequencing and annotation.</title>
        <authorList>
            <consortium name="The Broad Institute Genomics Platform"/>
            <consortium name="The Broad Institute Genome Sequencing Center for Infectious Disease"/>
            <person name="Wu L."/>
            <person name="Ma J."/>
        </authorList>
    </citation>
    <scope>NUCLEOTIDE SEQUENCE [LARGE SCALE GENOMIC DNA]</scope>
    <source>
        <strain evidence="2">CGMCC 4.7405</strain>
    </source>
</reference>
<dbReference type="EMBL" id="JBHRZI010000004">
    <property type="protein sequence ID" value="MFC3890429.1"/>
    <property type="molecule type" value="Genomic_DNA"/>
</dbReference>
<protein>
    <recommendedName>
        <fullName evidence="3">Carboxypeptidase regulatory-like domain-containing protein</fullName>
    </recommendedName>
</protein>
<keyword evidence="2" id="KW-1185">Reference proteome</keyword>
<organism evidence="1 2">
    <name type="scientific">Lentzea rhizosphaerae</name>
    <dbReference type="NCBI Taxonomy" id="2041025"/>
    <lineage>
        <taxon>Bacteria</taxon>
        <taxon>Bacillati</taxon>
        <taxon>Actinomycetota</taxon>
        <taxon>Actinomycetes</taxon>
        <taxon>Pseudonocardiales</taxon>
        <taxon>Pseudonocardiaceae</taxon>
        <taxon>Lentzea</taxon>
    </lineage>
</organism>
<sequence>MNADPPFDAADLDVLRQLRGAWTEADPVPPDLVETVHFALELTSGTEEIMRAVEEHALPVAKGDDSTRTITFDGTELTVMVSVAPAAGAAVRIDGWLTPPGVHQIELRVQDDLLRTSSDDGGRFAFDLVPRGLVQLVVRAGGTVLVTPAMVLS</sequence>
<dbReference type="RefSeq" id="WP_382368204.1">
    <property type="nucleotide sequence ID" value="NZ_JBHRZI010000004.1"/>
</dbReference>
<accession>A0ABV8BN03</accession>
<dbReference type="Proteomes" id="UP001595690">
    <property type="component" value="Unassembled WGS sequence"/>
</dbReference>
<evidence type="ECO:0000313" key="2">
    <source>
        <dbReference type="Proteomes" id="UP001595690"/>
    </source>
</evidence>
<evidence type="ECO:0000313" key="1">
    <source>
        <dbReference type="EMBL" id="MFC3890429.1"/>
    </source>
</evidence>